<keyword evidence="1" id="KW-0472">Membrane</keyword>
<dbReference type="PANTHER" id="PTHR23028">
    <property type="entry name" value="ACETYLTRANSFERASE"/>
    <property type="match status" value="1"/>
</dbReference>
<feature type="transmembrane region" description="Helical" evidence="1">
    <location>
        <begin position="341"/>
        <end position="363"/>
    </location>
</feature>
<evidence type="ECO:0000313" key="3">
    <source>
        <dbReference type="EMBL" id="CAB4858981.1"/>
    </source>
</evidence>
<organism evidence="4">
    <name type="scientific">freshwater metagenome</name>
    <dbReference type="NCBI Taxonomy" id="449393"/>
    <lineage>
        <taxon>unclassified sequences</taxon>
        <taxon>metagenomes</taxon>
        <taxon>ecological metagenomes</taxon>
    </lineage>
</organism>
<dbReference type="InterPro" id="IPR002656">
    <property type="entry name" value="Acyl_transf_3_dom"/>
</dbReference>
<evidence type="ECO:0000259" key="2">
    <source>
        <dbReference type="Pfam" id="PF01757"/>
    </source>
</evidence>
<feature type="transmembrane region" description="Helical" evidence="1">
    <location>
        <begin position="198"/>
        <end position="218"/>
    </location>
</feature>
<feature type="transmembrane region" description="Helical" evidence="1">
    <location>
        <begin position="98"/>
        <end position="122"/>
    </location>
</feature>
<dbReference type="EMBL" id="CAFBLT010000001">
    <property type="protein sequence ID" value="CAB4858981.1"/>
    <property type="molecule type" value="Genomic_DNA"/>
</dbReference>
<feature type="transmembrane region" description="Helical" evidence="1">
    <location>
        <begin position="230"/>
        <end position="250"/>
    </location>
</feature>
<dbReference type="EMBL" id="CAFBPM010000010">
    <property type="protein sequence ID" value="CAB5024895.1"/>
    <property type="molecule type" value="Genomic_DNA"/>
</dbReference>
<dbReference type="GO" id="GO:0016020">
    <property type="term" value="C:membrane"/>
    <property type="evidence" value="ECO:0007669"/>
    <property type="project" value="TreeGrafter"/>
</dbReference>
<dbReference type="PANTHER" id="PTHR23028:SF53">
    <property type="entry name" value="ACYL_TRANSF_3 DOMAIN-CONTAINING PROTEIN"/>
    <property type="match status" value="1"/>
</dbReference>
<name>A0A6J7R7Y5_9ZZZZ</name>
<dbReference type="InterPro" id="IPR050879">
    <property type="entry name" value="Acyltransferase_3"/>
</dbReference>
<proteinExistence type="predicted"/>
<feature type="transmembrane region" description="Helical" evidence="1">
    <location>
        <begin position="173"/>
        <end position="192"/>
    </location>
</feature>
<dbReference type="GO" id="GO:0000271">
    <property type="term" value="P:polysaccharide biosynthetic process"/>
    <property type="evidence" value="ECO:0007669"/>
    <property type="project" value="TreeGrafter"/>
</dbReference>
<feature type="transmembrane region" description="Helical" evidence="1">
    <location>
        <begin position="287"/>
        <end position="307"/>
    </location>
</feature>
<keyword evidence="1" id="KW-1133">Transmembrane helix</keyword>
<feature type="transmembrane region" description="Helical" evidence="1">
    <location>
        <begin position="33"/>
        <end position="55"/>
    </location>
</feature>
<dbReference type="GO" id="GO:0016747">
    <property type="term" value="F:acyltransferase activity, transferring groups other than amino-acyl groups"/>
    <property type="evidence" value="ECO:0007669"/>
    <property type="project" value="InterPro"/>
</dbReference>
<protein>
    <submittedName>
        <fullName evidence="4">Unannotated protein</fullName>
    </submittedName>
</protein>
<feature type="transmembrane region" description="Helical" evidence="1">
    <location>
        <begin position="134"/>
        <end position="153"/>
    </location>
</feature>
<reference evidence="4" key="1">
    <citation type="submission" date="2020-05" db="EMBL/GenBank/DDBJ databases">
        <authorList>
            <person name="Chiriac C."/>
            <person name="Salcher M."/>
            <person name="Ghai R."/>
            <person name="Kavagutti S V."/>
        </authorList>
    </citation>
    <scope>NUCLEOTIDE SEQUENCE</scope>
</reference>
<evidence type="ECO:0000313" key="4">
    <source>
        <dbReference type="EMBL" id="CAB5024895.1"/>
    </source>
</evidence>
<feature type="transmembrane region" description="Helical" evidence="1">
    <location>
        <begin position="67"/>
        <end position="86"/>
    </location>
</feature>
<dbReference type="Pfam" id="PF01757">
    <property type="entry name" value="Acyl_transf_3"/>
    <property type="match status" value="1"/>
</dbReference>
<feature type="domain" description="Acyltransferase 3" evidence="2">
    <location>
        <begin position="29"/>
        <end position="357"/>
    </location>
</feature>
<accession>A0A6J7R7Y5</accession>
<evidence type="ECO:0000256" key="1">
    <source>
        <dbReference type="SAM" id="Phobius"/>
    </source>
</evidence>
<gene>
    <name evidence="3" type="ORF">UFOPK3427_00064</name>
    <name evidence="4" type="ORF">UFOPK4112_01145</name>
</gene>
<feature type="transmembrane region" description="Helical" evidence="1">
    <location>
        <begin position="256"/>
        <end position="275"/>
    </location>
</feature>
<dbReference type="AlphaFoldDB" id="A0A6J7R7Y5"/>
<sequence length="401" mass="45462">MSEPSKRLFGKDRSGRTRSIHESLRVGENSFNFLRIALALIVLICHAGTVGGYGFDGVINQKSAVDTIAVYGFFSLSGYLIASSADRNSVPRYLWSRFLRVLPGFWVSLVLTAFLFSLVGWFGLPHTSKHPGTLSAYFFLSNGPVQYVINNFYLEIIQLRIGHYVWNGSLWTLYYEFGCYLLLALLCFLKLFRFRFTVVLAAALSWGTLLVITIDPALNREFNVIHNWVTMNFLVFLPIFLVGSMIYLYRELIPDSGLIALASLLVFVASFWMPFGAQVGPFRLSSVGAMAPFLVYPVLWLGIHLPFEKVGSLNDYSYGVYIYAYPVERLLSVWGVNTWGFVPYTLIALLFTLPFAVGSWFLIERRAMRKKHLSFQWIVPANAEGSTPIKNLRPELGQELR</sequence>
<keyword evidence="1" id="KW-0812">Transmembrane</keyword>